<dbReference type="InterPro" id="IPR007749">
    <property type="entry name" value="DUF677"/>
</dbReference>
<dbReference type="PANTHER" id="PTHR31113:SF2">
    <property type="entry name" value="OS04G0423200 PROTEIN"/>
    <property type="match status" value="1"/>
</dbReference>
<evidence type="ECO:0000256" key="3">
    <source>
        <dbReference type="ARBA" id="ARBA00022692"/>
    </source>
</evidence>
<sequence>LKFQHQVSSKDQPSMLSKLRARKACQDWKPPRDAPKSVNFHEEYHKALRTKSYVDFFDKAQLLANQPSIYSNHNKFSEILLEPDQETIYSVIDHISKTPELKNLMLSYFDISAEASFICSHLLQSINQVQCNYQFIERALGIMDDDDSLEKFKLISFELNSFIFSKNPLSNLNINHDLFKLISDENSSVLLHRLKSMRKKLGRKVKLMTYLKKASEICVAVYDLVAITANVTAAHTLSTLIMGPTILNFPCKSLNKRELPHLRFSRRRFLSNVCDQLDIAAKGTYILNKDFDTMSRVVTRLYDEIEHKRAMVQFFLDKKDDKFSLQMVKELKKSGDGFRKQVEELKEHVYLCLVTINRARCLVTEEMTKMCTEGIGV</sequence>
<name>A0A445GJJ8_GLYSO</name>
<dbReference type="AlphaFoldDB" id="A0A445GJJ8"/>
<dbReference type="Proteomes" id="UP000289340">
    <property type="component" value="Chromosome 16"/>
</dbReference>
<dbReference type="PANTHER" id="PTHR31113">
    <property type="entry name" value="UPF0496 PROTEIN 3-RELATED"/>
    <property type="match status" value="1"/>
</dbReference>
<organism evidence="6 7">
    <name type="scientific">Glycine soja</name>
    <name type="common">Wild soybean</name>
    <dbReference type="NCBI Taxonomy" id="3848"/>
    <lineage>
        <taxon>Eukaryota</taxon>
        <taxon>Viridiplantae</taxon>
        <taxon>Streptophyta</taxon>
        <taxon>Embryophyta</taxon>
        <taxon>Tracheophyta</taxon>
        <taxon>Spermatophyta</taxon>
        <taxon>Magnoliopsida</taxon>
        <taxon>eudicotyledons</taxon>
        <taxon>Gunneridae</taxon>
        <taxon>Pentapetalae</taxon>
        <taxon>rosids</taxon>
        <taxon>fabids</taxon>
        <taxon>Fabales</taxon>
        <taxon>Fabaceae</taxon>
        <taxon>Papilionoideae</taxon>
        <taxon>50 kb inversion clade</taxon>
        <taxon>NPAAA clade</taxon>
        <taxon>indigoferoid/millettioid clade</taxon>
        <taxon>Phaseoleae</taxon>
        <taxon>Glycine</taxon>
        <taxon>Glycine subgen. Soja</taxon>
    </lineage>
</organism>
<evidence type="ECO:0000256" key="5">
    <source>
        <dbReference type="ARBA" id="ARBA00023136"/>
    </source>
</evidence>
<accession>A0A445GJJ8</accession>
<keyword evidence="4" id="KW-1133">Transmembrane helix</keyword>
<comment type="subcellular location">
    <subcellularLocation>
        <location evidence="1">Membrane</location>
    </subcellularLocation>
</comment>
<dbReference type="EMBL" id="QZWG01000016">
    <property type="protein sequence ID" value="RZB61400.1"/>
    <property type="molecule type" value="Genomic_DNA"/>
</dbReference>
<comment type="caution">
    <text evidence="6">The sequence shown here is derived from an EMBL/GenBank/DDBJ whole genome shotgun (WGS) entry which is preliminary data.</text>
</comment>
<keyword evidence="3" id="KW-0812">Transmembrane</keyword>
<evidence type="ECO:0000256" key="2">
    <source>
        <dbReference type="ARBA" id="ARBA00009074"/>
    </source>
</evidence>
<keyword evidence="5" id="KW-0472">Membrane</keyword>
<evidence type="ECO:0000313" key="6">
    <source>
        <dbReference type="EMBL" id="RZB61400.1"/>
    </source>
</evidence>
<proteinExistence type="inferred from homology"/>
<reference evidence="6 7" key="1">
    <citation type="submission" date="2018-09" db="EMBL/GenBank/DDBJ databases">
        <title>A high-quality reference genome of wild soybean provides a powerful tool to mine soybean genomes.</title>
        <authorList>
            <person name="Xie M."/>
            <person name="Chung C.Y.L."/>
            <person name="Li M.-W."/>
            <person name="Wong F.-L."/>
            <person name="Chan T.-F."/>
            <person name="Lam H.-M."/>
        </authorList>
    </citation>
    <scope>NUCLEOTIDE SEQUENCE [LARGE SCALE GENOMIC DNA]</scope>
    <source>
        <strain evidence="7">cv. W05</strain>
        <tissue evidence="6">Hypocotyl of etiolated seedlings</tissue>
    </source>
</reference>
<feature type="non-terminal residue" evidence="6">
    <location>
        <position position="1"/>
    </location>
</feature>
<evidence type="ECO:0000313" key="7">
    <source>
        <dbReference type="Proteomes" id="UP000289340"/>
    </source>
</evidence>
<dbReference type="Pfam" id="PF05055">
    <property type="entry name" value="DUF677"/>
    <property type="match status" value="1"/>
</dbReference>
<evidence type="ECO:0000256" key="1">
    <source>
        <dbReference type="ARBA" id="ARBA00004370"/>
    </source>
</evidence>
<protein>
    <submittedName>
        <fullName evidence="6">UPF0496 protein 3</fullName>
    </submittedName>
</protein>
<gene>
    <name evidence="6" type="ORF">D0Y65_043919</name>
</gene>
<evidence type="ECO:0000256" key="4">
    <source>
        <dbReference type="ARBA" id="ARBA00022989"/>
    </source>
</evidence>
<keyword evidence="7" id="KW-1185">Reference proteome</keyword>
<comment type="similarity">
    <text evidence="2">Belongs to the UPF0496 family.</text>
</comment>
<dbReference type="GO" id="GO:0016020">
    <property type="term" value="C:membrane"/>
    <property type="evidence" value="ECO:0007669"/>
    <property type="project" value="UniProtKB-SubCell"/>
</dbReference>